<dbReference type="AlphaFoldDB" id="A0ABD2MNI3"/>
<name>A0ABD2MNI3_9CUCU</name>
<evidence type="ECO:0000313" key="2">
    <source>
        <dbReference type="Proteomes" id="UP001516400"/>
    </source>
</evidence>
<gene>
    <name evidence="1" type="ORF">HHI36_006931</name>
</gene>
<organism evidence="1 2">
    <name type="scientific">Cryptolaemus montrouzieri</name>
    <dbReference type="NCBI Taxonomy" id="559131"/>
    <lineage>
        <taxon>Eukaryota</taxon>
        <taxon>Metazoa</taxon>
        <taxon>Ecdysozoa</taxon>
        <taxon>Arthropoda</taxon>
        <taxon>Hexapoda</taxon>
        <taxon>Insecta</taxon>
        <taxon>Pterygota</taxon>
        <taxon>Neoptera</taxon>
        <taxon>Endopterygota</taxon>
        <taxon>Coleoptera</taxon>
        <taxon>Polyphaga</taxon>
        <taxon>Cucujiformia</taxon>
        <taxon>Coccinelloidea</taxon>
        <taxon>Coccinellidae</taxon>
        <taxon>Scymninae</taxon>
        <taxon>Scymnini</taxon>
        <taxon>Cryptolaemus</taxon>
    </lineage>
</organism>
<sequence length="183" mass="20559">MSDIKPLIDRWGSRTLDVRRSEDDSGGELGIAGRLNISYPVEFESFKGGIELIITISINKMPIFYETKPGSNARHPVPHETIGNAVKEVVIDRSGLRRTADEYGIDKMTVRRLLSNIETILIMASKPIFPKFTTKQIFDKDEEDMLASHLKKASQLHHGLETIGARQLAYKSAIRNTKSYSAK</sequence>
<reference evidence="1 2" key="1">
    <citation type="journal article" date="2021" name="BMC Biol.">
        <title>Horizontally acquired antibacterial genes associated with adaptive radiation of ladybird beetles.</title>
        <authorList>
            <person name="Li H.S."/>
            <person name="Tang X.F."/>
            <person name="Huang Y.H."/>
            <person name="Xu Z.Y."/>
            <person name="Chen M.L."/>
            <person name="Du X.Y."/>
            <person name="Qiu B.Y."/>
            <person name="Chen P.T."/>
            <person name="Zhang W."/>
            <person name="Slipinski A."/>
            <person name="Escalona H.E."/>
            <person name="Waterhouse R.M."/>
            <person name="Zwick A."/>
            <person name="Pang H."/>
        </authorList>
    </citation>
    <scope>NUCLEOTIDE SEQUENCE [LARGE SCALE GENOMIC DNA]</scope>
    <source>
        <strain evidence="1">SYSU2018</strain>
    </source>
</reference>
<comment type="caution">
    <text evidence="1">The sequence shown here is derived from an EMBL/GenBank/DDBJ whole genome shotgun (WGS) entry which is preliminary data.</text>
</comment>
<evidence type="ECO:0008006" key="3">
    <source>
        <dbReference type="Google" id="ProtNLM"/>
    </source>
</evidence>
<dbReference type="EMBL" id="JABFTP020000021">
    <property type="protein sequence ID" value="KAL3267799.1"/>
    <property type="molecule type" value="Genomic_DNA"/>
</dbReference>
<proteinExistence type="predicted"/>
<dbReference type="Proteomes" id="UP001516400">
    <property type="component" value="Unassembled WGS sequence"/>
</dbReference>
<keyword evidence="2" id="KW-1185">Reference proteome</keyword>
<evidence type="ECO:0000313" key="1">
    <source>
        <dbReference type="EMBL" id="KAL3267799.1"/>
    </source>
</evidence>
<accession>A0ABD2MNI3</accession>
<protein>
    <recommendedName>
        <fullName evidence="3">HTH psq-type domain-containing protein</fullName>
    </recommendedName>
</protein>